<evidence type="ECO:0000313" key="2">
    <source>
        <dbReference type="Proteomes" id="UP000053424"/>
    </source>
</evidence>
<name>A0A0C3CKV6_HEBCY</name>
<dbReference type="AlphaFoldDB" id="A0A0C3CKV6"/>
<evidence type="ECO:0000313" key="1">
    <source>
        <dbReference type="EMBL" id="KIM44754.1"/>
    </source>
</evidence>
<organism evidence="1 2">
    <name type="scientific">Hebeloma cylindrosporum</name>
    <dbReference type="NCBI Taxonomy" id="76867"/>
    <lineage>
        <taxon>Eukaryota</taxon>
        <taxon>Fungi</taxon>
        <taxon>Dikarya</taxon>
        <taxon>Basidiomycota</taxon>
        <taxon>Agaricomycotina</taxon>
        <taxon>Agaricomycetes</taxon>
        <taxon>Agaricomycetidae</taxon>
        <taxon>Agaricales</taxon>
        <taxon>Agaricineae</taxon>
        <taxon>Hymenogastraceae</taxon>
        <taxon>Hebeloma</taxon>
    </lineage>
</organism>
<protein>
    <submittedName>
        <fullName evidence="1">Uncharacterized protein</fullName>
    </submittedName>
</protein>
<gene>
    <name evidence="1" type="ORF">M413DRAFT_432174</name>
</gene>
<proteinExistence type="predicted"/>
<dbReference type="OrthoDB" id="2559662at2759"/>
<dbReference type="EMBL" id="KN831773">
    <property type="protein sequence ID" value="KIM44754.1"/>
    <property type="molecule type" value="Genomic_DNA"/>
</dbReference>
<keyword evidence="2" id="KW-1185">Reference proteome</keyword>
<dbReference type="CDD" id="cd11296">
    <property type="entry name" value="O-FucT_like"/>
    <property type="match status" value="1"/>
</dbReference>
<dbReference type="HOGENOM" id="CLU_1315540_0_0_1"/>
<dbReference type="Gene3D" id="3.40.50.11350">
    <property type="match status" value="1"/>
</dbReference>
<reference evidence="1 2" key="1">
    <citation type="submission" date="2014-04" db="EMBL/GenBank/DDBJ databases">
        <authorList>
            <consortium name="DOE Joint Genome Institute"/>
            <person name="Kuo A."/>
            <person name="Gay G."/>
            <person name="Dore J."/>
            <person name="Kohler A."/>
            <person name="Nagy L.G."/>
            <person name="Floudas D."/>
            <person name="Copeland A."/>
            <person name="Barry K.W."/>
            <person name="Cichocki N."/>
            <person name="Veneault-Fourrey C."/>
            <person name="LaButti K."/>
            <person name="Lindquist E.A."/>
            <person name="Lipzen A."/>
            <person name="Lundell T."/>
            <person name="Morin E."/>
            <person name="Murat C."/>
            <person name="Sun H."/>
            <person name="Tunlid A."/>
            <person name="Henrissat B."/>
            <person name="Grigoriev I.V."/>
            <person name="Hibbett D.S."/>
            <person name="Martin F."/>
            <person name="Nordberg H.P."/>
            <person name="Cantor M.N."/>
            <person name="Hua S.X."/>
        </authorList>
    </citation>
    <scope>NUCLEOTIDE SEQUENCE [LARGE SCALE GENOMIC DNA]</scope>
    <source>
        <strain evidence="2">h7</strain>
    </source>
</reference>
<sequence>MLSNDFLPIPVLVLHIRRGDFQEHCRNLAEWSASYTGFNSFPEFRVRDKFDVPRITGHQAKKEADAFFEVPSMDERKAIYARHCYPDIPQIVKRVRDVVHDYNKFILRARGSKATNGVGNAALTRLYIMTNGDRAWLEEVKGALLRDAKLSRSSTSTEWQFGWAWENASTSRDLHLGWEEKGVAQALDMYLAQRAELFVGNGVSGHRKF</sequence>
<dbReference type="Proteomes" id="UP000053424">
    <property type="component" value="Unassembled WGS sequence"/>
</dbReference>
<reference evidence="2" key="2">
    <citation type="submission" date="2015-01" db="EMBL/GenBank/DDBJ databases">
        <title>Evolutionary Origins and Diversification of the Mycorrhizal Mutualists.</title>
        <authorList>
            <consortium name="DOE Joint Genome Institute"/>
            <consortium name="Mycorrhizal Genomics Consortium"/>
            <person name="Kohler A."/>
            <person name="Kuo A."/>
            <person name="Nagy L.G."/>
            <person name="Floudas D."/>
            <person name="Copeland A."/>
            <person name="Barry K.W."/>
            <person name="Cichocki N."/>
            <person name="Veneault-Fourrey C."/>
            <person name="LaButti K."/>
            <person name="Lindquist E.A."/>
            <person name="Lipzen A."/>
            <person name="Lundell T."/>
            <person name="Morin E."/>
            <person name="Murat C."/>
            <person name="Riley R."/>
            <person name="Ohm R."/>
            <person name="Sun H."/>
            <person name="Tunlid A."/>
            <person name="Henrissat B."/>
            <person name="Grigoriev I.V."/>
            <person name="Hibbett D.S."/>
            <person name="Martin F."/>
        </authorList>
    </citation>
    <scope>NUCLEOTIDE SEQUENCE [LARGE SCALE GENOMIC DNA]</scope>
    <source>
        <strain evidence="2">h7</strain>
    </source>
</reference>
<accession>A0A0C3CKV6</accession>